<dbReference type="GO" id="GO:0000423">
    <property type="term" value="P:mitophagy"/>
    <property type="evidence" value="ECO:0007669"/>
    <property type="project" value="TreeGrafter"/>
</dbReference>
<proteinExistence type="inferred from homology"/>
<name>A0A7J7KBD6_BUGNE</name>
<evidence type="ECO:0000256" key="3">
    <source>
        <dbReference type="SAM" id="Coils"/>
    </source>
</evidence>
<dbReference type="GO" id="GO:0030674">
    <property type="term" value="F:protein-macromolecule adaptor activity"/>
    <property type="evidence" value="ECO:0007669"/>
    <property type="project" value="TreeGrafter"/>
</dbReference>
<reference evidence="6" key="1">
    <citation type="submission" date="2020-06" db="EMBL/GenBank/DDBJ databases">
        <title>Draft genome of Bugula neritina, a colonial animal packing powerful symbionts and potential medicines.</title>
        <authorList>
            <person name="Rayko M."/>
        </authorList>
    </citation>
    <scope>NUCLEOTIDE SEQUENCE [LARGE SCALE GENOMIC DNA]</scope>
    <source>
        <strain evidence="6">Kwan_BN1</strain>
    </source>
</reference>
<dbReference type="Pfam" id="PF17675">
    <property type="entry name" value="APG6_N"/>
    <property type="match status" value="1"/>
</dbReference>
<dbReference type="PANTHER" id="PTHR12768">
    <property type="entry name" value="BECLIN 1"/>
    <property type="match status" value="1"/>
</dbReference>
<dbReference type="GO" id="GO:0045324">
    <property type="term" value="P:late endosome to vacuole transport"/>
    <property type="evidence" value="ECO:0007669"/>
    <property type="project" value="TreeGrafter"/>
</dbReference>
<protein>
    <submittedName>
        <fullName evidence="6">BECN1</fullName>
    </submittedName>
</protein>
<dbReference type="OrthoDB" id="20368at2759"/>
<evidence type="ECO:0000313" key="7">
    <source>
        <dbReference type="Proteomes" id="UP000593567"/>
    </source>
</evidence>
<evidence type="ECO:0000259" key="5">
    <source>
        <dbReference type="Pfam" id="PF17675"/>
    </source>
</evidence>
<evidence type="ECO:0000256" key="2">
    <source>
        <dbReference type="ARBA" id="ARBA00023054"/>
    </source>
</evidence>
<organism evidence="6 7">
    <name type="scientific">Bugula neritina</name>
    <name type="common">Brown bryozoan</name>
    <name type="synonym">Sertularia neritina</name>
    <dbReference type="NCBI Taxonomy" id="10212"/>
    <lineage>
        <taxon>Eukaryota</taxon>
        <taxon>Metazoa</taxon>
        <taxon>Spiralia</taxon>
        <taxon>Lophotrochozoa</taxon>
        <taxon>Bryozoa</taxon>
        <taxon>Gymnolaemata</taxon>
        <taxon>Cheilostomatida</taxon>
        <taxon>Flustrina</taxon>
        <taxon>Buguloidea</taxon>
        <taxon>Bugulidae</taxon>
        <taxon>Bugula</taxon>
    </lineage>
</organism>
<dbReference type="GO" id="GO:0043548">
    <property type="term" value="F:phosphatidylinositol 3-kinase binding"/>
    <property type="evidence" value="ECO:0007669"/>
    <property type="project" value="TreeGrafter"/>
</dbReference>
<dbReference type="GO" id="GO:0034272">
    <property type="term" value="C:phosphatidylinositol 3-kinase complex, class III, type II"/>
    <property type="evidence" value="ECO:0007669"/>
    <property type="project" value="TreeGrafter"/>
</dbReference>
<dbReference type="Gene3D" id="1.10.418.40">
    <property type="entry name" value="Autophagy protein 6/Beclin 1"/>
    <property type="match status" value="1"/>
</dbReference>
<dbReference type="InterPro" id="IPR007243">
    <property type="entry name" value="Atg6/Beclin"/>
</dbReference>
<dbReference type="PANTHER" id="PTHR12768:SF4">
    <property type="entry name" value="BECLIN-1"/>
    <property type="match status" value="1"/>
</dbReference>
<evidence type="ECO:0000256" key="1">
    <source>
        <dbReference type="ARBA" id="ARBA00005965"/>
    </source>
</evidence>
<dbReference type="GO" id="GO:0006995">
    <property type="term" value="P:cellular response to nitrogen starvation"/>
    <property type="evidence" value="ECO:0007669"/>
    <property type="project" value="TreeGrafter"/>
</dbReference>
<comment type="similarity">
    <text evidence="1">Belongs to the beclin family.</text>
</comment>
<dbReference type="FunFam" id="1.10.418.40:FF:000001">
    <property type="entry name" value="beclin-1 isoform X1"/>
    <property type="match status" value="1"/>
</dbReference>
<keyword evidence="2 3" id="KW-0175">Coiled coil</keyword>
<evidence type="ECO:0000259" key="4">
    <source>
        <dbReference type="Pfam" id="PF04111"/>
    </source>
</evidence>
<comment type="caution">
    <text evidence="6">The sequence shown here is derived from an EMBL/GenBank/DDBJ whole genome shotgun (WGS) entry which is preliminary data.</text>
</comment>
<feature type="domain" description="Atg6/beclin coiled-coil" evidence="5">
    <location>
        <begin position="136"/>
        <end position="264"/>
    </location>
</feature>
<sequence>MAGETVGPSFCCLKCGNPLKLDASLVAATTPGRVDSNLLQEITAPLYNTGSNIPTSGLQPNDITVENIEYTNNHVKKSLLSSTTSSHTAVGSEMDFLLVGEVGAEQHLASGGIEQLIRVRTRLFDFLSEQAEIDHPLCEDCAETTLDMLGEELKAAEDECTSYKQYLDELEVSSTPFDSEEDYELTLKQLKEEEQLLLKKISDIDGECKNLDSELLIEDGKQRDLKVEEQELLREYNELKRQVFELETDYESAENQFKYAEVQLDRLVKLNPFNSTFHIWYSGHFGTINGLRLGRLPNVPVEWNEINTAWGQTVLLLDSLARKLNLVFLRYRLVPYGSHSYIECLSDRNKELPLYCAGGYRFFWDKKFDQAMVAFLDCLSQFIGLILKSDGHLKFPYEMKDGVLKDANSCSSYSIKMQFNSEEQWTKALKFMLTNLRWGVIWVSSKFANND</sequence>
<feature type="domain" description="Atg6 BARA" evidence="4">
    <location>
        <begin position="267"/>
        <end position="445"/>
    </location>
</feature>
<dbReference type="Proteomes" id="UP000593567">
    <property type="component" value="Unassembled WGS sequence"/>
</dbReference>
<evidence type="ECO:0000313" key="6">
    <source>
        <dbReference type="EMBL" id="KAF6035525.1"/>
    </source>
</evidence>
<dbReference type="GO" id="GO:0000407">
    <property type="term" value="C:phagophore assembly site"/>
    <property type="evidence" value="ECO:0007669"/>
    <property type="project" value="TreeGrafter"/>
</dbReference>
<dbReference type="AlphaFoldDB" id="A0A7J7KBD6"/>
<dbReference type="InterPro" id="IPR038274">
    <property type="entry name" value="Atg6/Beclin_C_sf"/>
</dbReference>
<dbReference type="GO" id="GO:0034271">
    <property type="term" value="C:phosphatidylinositol 3-kinase complex, class III, type I"/>
    <property type="evidence" value="ECO:0007669"/>
    <property type="project" value="TreeGrafter"/>
</dbReference>
<dbReference type="GO" id="GO:0000045">
    <property type="term" value="P:autophagosome assembly"/>
    <property type="evidence" value="ECO:0007669"/>
    <property type="project" value="TreeGrafter"/>
</dbReference>
<dbReference type="EMBL" id="VXIV02000866">
    <property type="protein sequence ID" value="KAF6035525.1"/>
    <property type="molecule type" value="Genomic_DNA"/>
</dbReference>
<dbReference type="InterPro" id="IPR040455">
    <property type="entry name" value="Atg6_BARA"/>
</dbReference>
<dbReference type="InterPro" id="IPR041691">
    <property type="entry name" value="Atg6/beclin_CC"/>
</dbReference>
<feature type="coiled-coil region" evidence="3">
    <location>
        <begin position="139"/>
        <end position="270"/>
    </location>
</feature>
<keyword evidence="7" id="KW-1185">Reference proteome</keyword>
<dbReference type="Pfam" id="PF04111">
    <property type="entry name" value="APG6"/>
    <property type="match status" value="1"/>
</dbReference>
<gene>
    <name evidence="6" type="ORF">EB796_006169</name>
</gene>
<accession>A0A7J7KBD6</accession>